<evidence type="ECO:0000256" key="13">
    <source>
        <dbReference type="ARBA" id="ARBA00023157"/>
    </source>
</evidence>
<keyword evidence="25" id="KW-1185">Reference proteome</keyword>
<evidence type="ECO:0000256" key="5">
    <source>
        <dbReference type="ARBA" id="ARBA00022525"/>
    </source>
</evidence>
<dbReference type="CDD" id="cd00693">
    <property type="entry name" value="secretory_peroxidase"/>
    <property type="match status" value="2"/>
</dbReference>
<evidence type="ECO:0000256" key="6">
    <source>
        <dbReference type="ARBA" id="ARBA00022559"/>
    </source>
</evidence>
<feature type="disulfide bond" evidence="21">
    <location>
        <begin position="528"/>
        <end position="553"/>
    </location>
</feature>
<feature type="binding site" evidence="19">
    <location>
        <position position="416"/>
    </location>
    <ligand>
        <name>Ca(2+)</name>
        <dbReference type="ChEBI" id="CHEBI:29108"/>
        <label>1</label>
    </ligand>
</feature>
<feature type="disulfide bond" evidence="21">
    <location>
        <begin position="349"/>
        <end position="443"/>
    </location>
</feature>
<evidence type="ECO:0000259" key="23">
    <source>
        <dbReference type="PROSITE" id="PS50873"/>
    </source>
</evidence>
<feature type="disulfide bond" evidence="21">
    <location>
        <begin position="382"/>
        <end position="401"/>
    </location>
</feature>
<keyword evidence="14" id="KW-0325">Glycoprotein</keyword>
<dbReference type="OrthoDB" id="2113341at2759"/>
<keyword evidence="9 22" id="KW-0732">Signal</keyword>
<feature type="binding site" evidence="19">
    <location>
        <position position="404"/>
    </location>
    <ligand>
        <name>Ca(2+)</name>
        <dbReference type="ChEBI" id="CHEBI:29108"/>
        <label>1</label>
    </ligand>
</feature>
<dbReference type="FunFam" id="1.10.520.10:FF:000009">
    <property type="entry name" value="Peroxidase"/>
    <property type="match status" value="1"/>
</dbReference>
<evidence type="ECO:0000256" key="19">
    <source>
        <dbReference type="PIRSR" id="PIRSR600823-3"/>
    </source>
</evidence>
<evidence type="ECO:0000313" key="25">
    <source>
        <dbReference type="Proteomes" id="UP000095767"/>
    </source>
</evidence>
<dbReference type="FunFam" id="1.10.420.10:FF:000006">
    <property type="entry name" value="Peroxidase"/>
    <property type="match status" value="2"/>
</dbReference>
<feature type="binding site" evidence="19">
    <location>
        <position position="384"/>
    </location>
    <ligand>
        <name>Ca(2+)</name>
        <dbReference type="ChEBI" id="CHEBI:29108"/>
        <label>1</label>
    </ligand>
</feature>
<dbReference type="PROSITE" id="PS00436">
    <property type="entry name" value="PEROXIDASE_2"/>
    <property type="match status" value="2"/>
</dbReference>
<comment type="caution">
    <text evidence="24">The sequence shown here is derived from an EMBL/GenBank/DDBJ whole genome shotgun (WGS) entry which is preliminary data.</text>
</comment>
<comment type="cofactor">
    <cofactor evidence="19">
        <name>heme b</name>
        <dbReference type="ChEBI" id="CHEBI:60344"/>
    </cofactor>
    <text evidence="19">Binds 1 heme b (iron(II)-protoporphyrin IX) group per subunit.</text>
</comment>
<keyword evidence="8 19" id="KW-0479">Metal-binding</keyword>
<dbReference type="GO" id="GO:0020037">
    <property type="term" value="F:heme binding"/>
    <property type="evidence" value="ECO:0007669"/>
    <property type="project" value="InterPro"/>
</dbReference>
<evidence type="ECO:0000256" key="12">
    <source>
        <dbReference type="ARBA" id="ARBA00023004"/>
    </source>
</evidence>
<dbReference type="InterPro" id="IPR033905">
    <property type="entry name" value="Secretory_peroxidase"/>
</dbReference>
<evidence type="ECO:0000256" key="17">
    <source>
        <dbReference type="PIRSR" id="PIRSR600823-1"/>
    </source>
</evidence>
<dbReference type="GO" id="GO:0042744">
    <property type="term" value="P:hydrogen peroxide catabolic process"/>
    <property type="evidence" value="ECO:0007669"/>
    <property type="project" value="UniProtKB-KW"/>
</dbReference>
<keyword evidence="13 21" id="KW-1015">Disulfide bond</keyword>
<dbReference type="InterPro" id="IPR019793">
    <property type="entry name" value="Peroxidases_heam-ligand_BS"/>
</dbReference>
<evidence type="ECO:0000256" key="20">
    <source>
        <dbReference type="PIRSR" id="PIRSR600823-4"/>
    </source>
</evidence>
<sequence>MGTSFARSFALLALLCLLLPCHGKLSTKFYAKSCPSVATIVRSAMAQAIAKEPRMGASIIRLFFHDCFVNGCDASILLDDTPTFSGEKNAGANVNSVRGYEVIDAIKTQVEAACKGIVSCADIVALASRDAVNLLGGPTWNVQLGRKDSRTASQSAANANLPGPGSSAASLISAFAAKGLSARDMTALSGAHTVGRARCQLFRGRIYTEPNINATFAAARQQTCPQSGGDGNLAPFDDQTPDAFDNAYYSNLMSQRGLLHSDQKLFNGGATDVLVRKYSGNARMFATDFAKAMVKMGGLAPAAGTPTELQDMASAAARCLLTVAVVLAPLLAGAAAGGPLSTSFYSKKCPNVQGIVRAGMASAVAAEKRMGASILRMFFHDCFVNHNAVADRNEHGAVQGCDASILLDDTATFTGEKNAGPNANSVRGYEVIDAIKAQVEASCNATVSCADILALAAQDAVNLLGGPTWTVYLGRRDALTASQSDANANLPGPGSSLATLVAMFGNKGLSARDMTALSGAHTIGQARCATFRDRIYNDANINATFASLRQQTCPQAAGSGDAMLAPIDAQTPEAFDNAYYQNLMSKQGLFHSDQELFNGGSQDALVKKYSGNAAMFAADFAKAMVRMGAISPLTGTQGQVRRNCRKVN</sequence>
<dbReference type="InterPro" id="IPR000823">
    <property type="entry name" value="Peroxidase_pln"/>
</dbReference>
<dbReference type="GO" id="GO:0006979">
    <property type="term" value="P:response to oxidative stress"/>
    <property type="evidence" value="ECO:0007669"/>
    <property type="project" value="InterPro"/>
</dbReference>
<dbReference type="Proteomes" id="UP000095767">
    <property type="component" value="Unassembled WGS sequence"/>
</dbReference>
<dbReference type="PANTHER" id="PTHR31388:SF99">
    <property type="entry name" value="PEROXIDASE"/>
    <property type="match status" value="1"/>
</dbReference>
<keyword evidence="6 24" id="KW-0575">Peroxidase</keyword>
<comment type="cofactor">
    <cofactor evidence="19">
        <name>Ca(2+)</name>
        <dbReference type="ChEBI" id="CHEBI:29108"/>
    </cofactor>
    <text evidence="19">Binds 2 calcium ions per subunit.</text>
</comment>
<evidence type="ECO:0000256" key="18">
    <source>
        <dbReference type="PIRSR" id="PIRSR600823-2"/>
    </source>
</evidence>
<dbReference type="InterPro" id="IPR010255">
    <property type="entry name" value="Haem_peroxidase_sf"/>
</dbReference>
<feature type="disulfide bond" evidence="21">
    <location>
        <begin position="449"/>
        <end position="644"/>
    </location>
</feature>
<dbReference type="Gene3D" id="1.10.520.10">
    <property type="match status" value="2"/>
</dbReference>
<dbReference type="PANTHER" id="PTHR31388">
    <property type="entry name" value="PEROXIDASE 72-RELATED"/>
    <property type="match status" value="1"/>
</dbReference>
<dbReference type="GO" id="GO:0005576">
    <property type="term" value="C:extracellular region"/>
    <property type="evidence" value="ECO:0007669"/>
    <property type="project" value="UniProtKB-SubCell"/>
</dbReference>
<evidence type="ECO:0000256" key="3">
    <source>
        <dbReference type="ARBA" id="ARBA00006873"/>
    </source>
</evidence>
<dbReference type="InterPro" id="IPR019794">
    <property type="entry name" value="Peroxidases_AS"/>
</dbReference>
<evidence type="ECO:0000256" key="10">
    <source>
        <dbReference type="ARBA" id="ARBA00022837"/>
    </source>
</evidence>
<keyword evidence="10 19" id="KW-0106">Calcium</keyword>
<keyword evidence="11" id="KW-0560">Oxidoreductase</keyword>
<dbReference type="GO" id="GO:0140825">
    <property type="term" value="F:lactoperoxidase activity"/>
    <property type="evidence" value="ECO:0007669"/>
    <property type="project" value="UniProtKB-EC"/>
</dbReference>
<keyword evidence="12 19" id="KW-0408">Iron</keyword>
<evidence type="ECO:0000256" key="8">
    <source>
        <dbReference type="ARBA" id="ARBA00022723"/>
    </source>
</evidence>
<evidence type="ECO:0000256" key="11">
    <source>
        <dbReference type="ARBA" id="ARBA00023002"/>
    </source>
</evidence>
<evidence type="ECO:0000256" key="15">
    <source>
        <dbReference type="ARBA" id="ARBA00023324"/>
    </source>
</evidence>
<feature type="binding site" evidence="19">
    <location>
        <position position="571"/>
    </location>
    <ligand>
        <name>Ca(2+)</name>
        <dbReference type="ChEBI" id="CHEBI:29108"/>
        <label>2</label>
    </ligand>
</feature>
<keyword evidence="15" id="KW-0376">Hydrogen peroxide</keyword>
<feature type="binding site" evidence="19">
    <location>
        <position position="400"/>
    </location>
    <ligand>
        <name>Ca(2+)</name>
        <dbReference type="ChEBI" id="CHEBI:29108"/>
        <label>1</label>
    </ligand>
</feature>
<dbReference type="EC" id="1.11.1.7" evidence="4"/>
<keyword evidence="5" id="KW-0964">Secreted</keyword>
<evidence type="ECO:0000256" key="14">
    <source>
        <dbReference type="ARBA" id="ARBA00023180"/>
    </source>
</evidence>
<feature type="binding site" evidence="19">
    <location>
        <position position="402"/>
    </location>
    <ligand>
        <name>Ca(2+)</name>
        <dbReference type="ChEBI" id="CHEBI:29108"/>
        <label>1</label>
    </ligand>
</feature>
<dbReference type="STRING" id="888268.A0A1E5V555"/>
<proteinExistence type="inferred from homology"/>
<name>A0A1E5V555_9POAL</name>
<dbReference type="EMBL" id="LWDX02051233">
    <property type="protein sequence ID" value="OEL20282.1"/>
    <property type="molecule type" value="Genomic_DNA"/>
</dbReference>
<evidence type="ECO:0000256" key="9">
    <source>
        <dbReference type="ARBA" id="ARBA00022729"/>
    </source>
</evidence>
<evidence type="ECO:0000256" key="2">
    <source>
        <dbReference type="ARBA" id="ARBA00004613"/>
    </source>
</evidence>
<dbReference type="PRINTS" id="PR00461">
    <property type="entry name" value="PLPEROXIDASE"/>
</dbReference>
<feature type="binding site" evidence="19">
    <location>
        <position position="576"/>
    </location>
    <ligand>
        <name>Ca(2+)</name>
        <dbReference type="ChEBI" id="CHEBI:29108"/>
        <label>2</label>
    </ligand>
</feature>
<dbReference type="AlphaFoldDB" id="A0A1E5V555"/>
<feature type="signal peptide" evidence="22">
    <location>
        <begin position="1"/>
        <end position="23"/>
    </location>
</feature>
<comment type="subcellular location">
    <subcellularLocation>
        <location evidence="2">Secreted</location>
    </subcellularLocation>
</comment>
<feature type="binding site" evidence="19">
    <location>
        <position position="522"/>
    </location>
    <ligand>
        <name>Ca(2+)</name>
        <dbReference type="ChEBI" id="CHEBI:29108"/>
        <label>2</label>
    </ligand>
</feature>
<evidence type="ECO:0000313" key="24">
    <source>
        <dbReference type="EMBL" id="OEL20282.1"/>
    </source>
</evidence>
<dbReference type="FunFam" id="1.10.520.10:FF:000001">
    <property type="entry name" value="Peroxidase"/>
    <property type="match status" value="1"/>
</dbReference>
<dbReference type="Pfam" id="PF00141">
    <property type="entry name" value="peroxidase"/>
    <property type="match status" value="2"/>
</dbReference>
<dbReference type="SUPFAM" id="SSF48113">
    <property type="entry name" value="Heme-dependent peroxidases"/>
    <property type="match status" value="2"/>
</dbReference>
<evidence type="ECO:0000256" key="1">
    <source>
        <dbReference type="ARBA" id="ARBA00000189"/>
    </source>
</evidence>
<dbReference type="PRINTS" id="PR00458">
    <property type="entry name" value="PEROXIDASE"/>
</dbReference>
<feature type="binding site" description="axial binding residue" evidence="19">
    <location>
        <position position="521"/>
    </location>
    <ligand>
        <name>heme b</name>
        <dbReference type="ChEBI" id="CHEBI:60344"/>
    </ligand>
    <ligandPart>
        <name>Fe</name>
        <dbReference type="ChEBI" id="CHEBI:18248"/>
    </ligandPart>
</feature>
<evidence type="ECO:0000256" key="4">
    <source>
        <dbReference type="ARBA" id="ARBA00012313"/>
    </source>
</evidence>
<evidence type="ECO:0000256" key="22">
    <source>
        <dbReference type="SAM" id="SignalP"/>
    </source>
</evidence>
<dbReference type="PROSITE" id="PS50873">
    <property type="entry name" value="PEROXIDASE_4"/>
    <property type="match status" value="2"/>
</dbReference>
<keyword evidence="7" id="KW-0349">Heme</keyword>
<gene>
    <name evidence="24" type="ORF">BAE44_0018698</name>
</gene>
<reference evidence="24 25" key="1">
    <citation type="submission" date="2016-09" db="EMBL/GenBank/DDBJ databases">
        <title>The draft genome of Dichanthelium oligosanthes: A C3 panicoid grass species.</title>
        <authorList>
            <person name="Studer A.J."/>
            <person name="Schnable J.C."/>
            <person name="Brutnell T.P."/>
        </authorList>
    </citation>
    <scope>NUCLEOTIDE SEQUENCE [LARGE SCALE GENOMIC DNA]</scope>
    <source>
        <strain evidence="25">cv. Kellogg 1175</strain>
        <tissue evidence="24">Leaf</tissue>
    </source>
</reference>
<feature type="domain" description="Plant heme peroxidase family profile" evidence="23">
    <location>
        <begin position="339"/>
        <end position="648"/>
    </location>
</feature>
<evidence type="ECO:0000256" key="16">
    <source>
        <dbReference type="ARBA" id="ARBA00072322"/>
    </source>
</evidence>
<feature type="domain" description="Plant heme peroxidase family profile" evidence="23">
    <location>
        <begin position="24"/>
        <end position="317"/>
    </location>
</feature>
<feature type="binding site" evidence="19">
    <location>
        <position position="568"/>
    </location>
    <ligand>
        <name>Ca(2+)</name>
        <dbReference type="ChEBI" id="CHEBI:29108"/>
        <label>2</label>
    </ligand>
</feature>
<dbReference type="PROSITE" id="PS00435">
    <property type="entry name" value="PEROXIDASE_1"/>
    <property type="match status" value="2"/>
</dbReference>
<evidence type="ECO:0000256" key="7">
    <source>
        <dbReference type="ARBA" id="ARBA00022617"/>
    </source>
</evidence>
<feature type="binding site" evidence="18">
    <location>
        <position position="491"/>
    </location>
    <ligand>
        <name>substrate</name>
    </ligand>
</feature>
<comment type="catalytic activity">
    <reaction evidence="1">
        <text>2 a phenolic donor + H2O2 = 2 a phenolic radical donor + 2 H2O</text>
        <dbReference type="Rhea" id="RHEA:56136"/>
        <dbReference type="ChEBI" id="CHEBI:15377"/>
        <dbReference type="ChEBI" id="CHEBI:16240"/>
        <dbReference type="ChEBI" id="CHEBI:139520"/>
        <dbReference type="ChEBI" id="CHEBI:139521"/>
        <dbReference type="EC" id="1.11.1.7"/>
    </reaction>
</comment>
<accession>A0A1E5V555</accession>
<feature type="binding site" evidence="19">
    <location>
        <position position="381"/>
    </location>
    <ligand>
        <name>Ca(2+)</name>
        <dbReference type="ChEBI" id="CHEBI:29108"/>
        <label>1</label>
    </ligand>
</feature>
<protein>
    <recommendedName>
        <fullName evidence="16">Peroxidase 1</fullName>
        <ecNumber evidence="4">1.11.1.7</ecNumber>
    </recommendedName>
</protein>
<organism evidence="24 25">
    <name type="scientific">Dichanthelium oligosanthes</name>
    <dbReference type="NCBI Taxonomy" id="888268"/>
    <lineage>
        <taxon>Eukaryota</taxon>
        <taxon>Viridiplantae</taxon>
        <taxon>Streptophyta</taxon>
        <taxon>Embryophyta</taxon>
        <taxon>Tracheophyta</taxon>
        <taxon>Spermatophyta</taxon>
        <taxon>Magnoliopsida</taxon>
        <taxon>Liliopsida</taxon>
        <taxon>Poales</taxon>
        <taxon>Poaceae</taxon>
        <taxon>PACMAD clade</taxon>
        <taxon>Panicoideae</taxon>
        <taxon>Panicodae</taxon>
        <taxon>Paniceae</taxon>
        <taxon>Dichantheliinae</taxon>
        <taxon>Dichanthelium</taxon>
    </lineage>
</organism>
<dbReference type="Gene3D" id="1.10.420.10">
    <property type="entry name" value="Peroxidase, domain 2"/>
    <property type="match status" value="2"/>
</dbReference>
<dbReference type="InterPro" id="IPR002016">
    <property type="entry name" value="Haem_peroxidase"/>
</dbReference>
<dbReference type="GO" id="GO:0046872">
    <property type="term" value="F:metal ion binding"/>
    <property type="evidence" value="ECO:0007669"/>
    <property type="project" value="UniProtKB-KW"/>
</dbReference>
<evidence type="ECO:0000256" key="21">
    <source>
        <dbReference type="PIRSR" id="PIRSR600823-5"/>
    </source>
</evidence>
<feature type="active site" description="Proton acceptor" evidence="17">
    <location>
        <position position="380"/>
    </location>
</feature>
<comment type="similarity">
    <text evidence="3">Belongs to the peroxidase family. Ascorbate peroxidase subfamily.</text>
</comment>
<feature type="site" description="Transition state stabilizer" evidence="20">
    <location>
        <position position="376"/>
    </location>
</feature>
<feature type="chain" id="PRO_5009187757" description="Peroxidase 1" evidence="22">
    <location>
        <begin position="24"/>
        <end position="648"/>
    </location>
</feature>